<dbReference type="Proteomes" id="UP000431092">
    <property type="component" value="Unassembled WGS sequence"/>
</dbReference>
<evidence type="ECO:0000259" key="3">
    <source>
        <dbReference type="Pfam" id="PF01337"/>
    </source>
</evidence>
<dbReference type="AlphaFoldDB" id="A0A6I3IS67"/>
<organism evidence="4 5">
    <name type="scientific">Arsenicicoccus cauae</name>
    <dbReference type="NCBI Taxonomy" id="2663847"/>
    <lineage>
        <taxon>Bacteria</taxon>
        <taxon>Bacillati</taxon>
        <taxon>Actinomycetota</taxon>
        <taxon>Actinomycetes</taxon>
        <taxon>Micrococcales</taxon>
        <taxon>Intrasporangiaceae</taxon>
        <taxon>Arsenicicoccus</taxon>
    </lineage>
</organism>
<feature type="domain" description="Barstar (barnase inhibitor)" evidence="3">
    <location>
        <begin position="82"/>
        <end position="174"/>
    </location>
</feature>
<sequence length="206" mass="22663">MAVRSRTRAPTGGTLTRSPGHGLALVRARRSLMSTNPIDTWVTVPRRLRRCSESLAPGVWWVRHEAIDASRARALLLDDDFAVVPLKGDRLTTMRQAQAAIAAALRLPGSAAVNLDGLVDALRDLDLWWPRTRRIVLLWSEAQVLREADPDGFAELVSVLSEAHESLWRSERDAAVTGDEHERVLETVLVPASDAAPMDPTDPAIQ</sequence>
<name>A0A6I3IS67_9MICO</name>
<comment type="caution">
    <text evidence="4">The sequence shown here is derived from an EMBL/GenBank/DDBJ whole genome shotgun (WGS) entry which is preliminary data.</text>
</comment>
<dbReference type="InterPro" id="IPR000468">
    <property type="entry name" value="Barstar"/>
</dbReference>
<dbReference type="SUPFAM" id="SSF52038">
    <property type="entry name" value="Barstar-related"/>
    <property type="match status" value="1"/>
</dbReference>
<evidence type="ECO:0000313" key="4">
    <source>
        <dbReference type="EMBL" id="MTB71111.1"/>
    </source>
</evidence>
<gene>
    <name evidence="4" type="ORF">GGG17_03805</name>
</gene>
<keyword evidence="5" id="KW-1185">Reference proteome</keyword>
<evidence type="ECO:0000256" key="1">
    <source>
        <dbReference type="ARBA" id="ARBA00006845"/>
    </source>
</evidence>
<protein>
    <recommendedName>
        <fullName evidence="3">Barstar (barnase inhibitor) domain-containing protein</fullName>
    </recommendedName>
</protein>
<accession>A0A6I3IS67</accession>
<dbReference type="EMBL" id="WLVL01000017">
    <property type="protein sequence ID" value="MTB71111.1"/>
    <property type="molecule type" value="Genomic_DNA"/>
</dbReference>
<dbReference type="Pfam" id="PF01337">
    <property type="entry name" value="Barstar"/>
    <property type="match status" value="1"/>
</dbReference>
<proteinExistence type="inferred from homology"/>
<feature type="region of interest" description="Disordered" evidence="2">
    <location>
        <begin position="1"/>
        <end position="20"/>
    </location>
</feature>
<evidence type="ECO:0000256" key="2">
    <source>
        <dbReference type="SAM" id="MobiDB-lite"/>
    </source>
</evidence>
<reference evidence="4 5" key="1">
    <citation type="submission" date="2019-11" db="EMBL/GenBank/DDBJ databases">
        <title>Whole genome sequencing identifies a novel species of the genus Arsenicicoccus isolated from human blood.</title>
        <authorList>
            <person name="Jeong J.H."/>
            <person name="Kweon O.J."/>
            <person name="Kim H.R."/>
            <person name="Kim T.-H."/>
            <person name="Ha S.-M."/>
            <person name="Lee M.-K."/>
        </authorList>
    </citation>
    <scope>NUCLEOTIDE SEQUENCE [LARGE SCALE GENOMIC DNA]</scope>
    <source>
        <strain evidence="4 5">MKL-02</strain>
    </source>
</reference>
<dbReference type="InterPro" id="IPR035905">
    <property type="entry name" value="Barstar-like_sf"/>
</dbReference>
<comment type="similarity">
    <text evidence="1">Belongs to the barstar family.</text>
</comment>
<evidence type="ECO:0000313" key="5">
    <source>
        <dbReference type="Proteomes" id="UP000431092"/>
    </source>
</evidence>
<dbReference type="Gene3D" id="3.30.370.10">
    <property type="entry name" value="Barstar-like"/>
    <property type="match status" value="1"/>
</dbReference>